<evidence type="ECO:0000259" key="2">
    <source>
        <dbReference type="Pfam" id="PF20249"/>
    </source>
</evidence>
<feature type="transmembrane region" description="Helical" evidence="1">
    <location>
        <begin position="811"/>
        <end position="836"/>
    </location>
</feature>
<accession>A0ABY9XGS6</accession>
<dbReference type="InterPro" id="IPR046864">
    <property type="entry name" value="VasX_N"/>
</dbReference>
<dbReference type="Proteomes" id="UP001300348">
    <property type="component" value="Chromosome"/>
</dbReference>
<dbReference type="Pfam" id="PF20249">
    <property type="entry name" value="VasX_N"/>
    <property type="match status" value="1"/>
</dbReference>
<evidence type="ECO:0000256" key="1">
    <source>
        <dbReference type="SAM" id="Phobius"/>
    </source>
</evidence>
<dbReference type="CDD" id="cd20706">
    <property type="entry name" value="MIX_II"/>
    <property type="match status" value="1"/>
</dbReference>
<reference evidence="3 4" key="1">
    <citation type="journal article" date="2023" name="Access Microbiol">
        <title>The genome of a steinernematid-associated Pseudomonas piscis bacterium encodes the biosynthesis of insect toxins.</title>
        <authorList>
            <person name="Awori R.M."/>
            <person name="Hendre P."/>
            <person name="Amugune N.O."/>
        </authorList>
    </citation>
    <scope>NUCLEOTIDE SEQUENCE [LARGE SCALE GENOMIC DNA]</scope>
    <source>
        <strain evidence="3 4">97</strain>
    </source>
</reference>
<name>A0ABY9XGS6_9GAMM</name>
<keyword evidence="1" id="KW-0472">Membrane</keyword>
<keyword evidence="4" id="KW-1185">Reference proteome</keyword>
<dbReference type="RefSeq" id="WP_282885573.1">
    <property type="nucleotide sequence ID" value="NZ_CP133479.1"/>
</dbReference>
<organism evidence="3 4">
    <name type="scientific">Xenorhabdus griffiniae</name>
    <dbReference type="NCBI Taxonomy" id="351672"/>
    <lineage>
        <taxon>Bacteria</taxon>
        <taxon>Pseudomonadati</taxon>
        <taxon>Pseudomonadota</taxon>
        <taxon>Gammaproteobacteria</taxon>
        <taxon>Enterobacterales</taxon>
        <taxon>Morganellaceae</taxon>
        <taxon>Xenorhabdus</taxon>
    </lineage>
</organism>
<keyword evidence="1" id="KW-1133">Transmembrane helix</keyword>
<evidence type="ECO:0000313" key="3">
    <source>
        <dbReference type="EMBL" id="WNH01825.1"/>
    </source>
</evidence>
<proteinExistence type="predicted"/>
<dbReference type="GeneID" id="88857679"/>
<keyword evidence="1" id="KW-0812">Transmembrane</keyword>
<feature type="transmembrane region" description="Helical" evidence="1">
    <location>
        <begin position="753"/>
        <end position="773"/>
    </location>
</feature>
<sequence length="946" mass="107176">MEKSILTNANDALEIAAKKVEKTFEELVDMAREYIPHDLDMDTVVRPCDVNIRPVYPVRYAYMNFFGDKQINAQLPPPISTFLDPYDNSLNASVLGGYSIRMPRAGWIYVKEEGPIKTRGSQHEGKLLIFKFSPEIVTLEGKRGMVTKYTKYEQRAGSSSWEEIQPASGTAGLGYPFLALNKDVSKISIVYSEVPFSERILDKIDKDESFRRNAMQFVELDREDSEYTIEAKQEHFDGLVEDFKDPEKRFQAYKNQLSDPLLQSADLGDISTEGSFFMDADMEMRYIDSLLCPYYKDKANIVVLHDPVGYQRDILMAYMLLNLWELSYSATNMYPLTIGNFVEILAASKNEEVKKCVKECIHQENWKTWWPKLTTPIKHVKDKKKETLELYKAFFESEMIAGKLGGLTHYFKNFFSVSDKKDFYTEDDAKEFERFCILHAELMEPLKHSEEGLLAMESIIAGPLAIEGNSAWDVALNGIVNSLGHDGVDKVSIARILNRGVDIILSVVGNLLARLYVFTTELSYKGILHLHVLSVKQVTHKLIPKILDYLGLEIKQGQYLELTEKEYYKFLKKIEEYENQGVSGKIKKGLAQAESGLNKFIGKKVFDWSNRLDNYNNNIKIKIPLVKLKRPELNIQFKFFHNTNKSAGYLLSSGLSGLDLFMKSYVLYKLTSMSRFDKTAPFNANRLPYYYVSSYSNTILGGLIAAKGVSAIGGDTLKFAARLANKLNSPAAKALLDSASRSLLLESAAITKWVNGGLIATGFVSGALSYYDAYNSFSFGNNKEAYSHIAIGTSSIIMAVGWSIAVATAEVTFGVSLLVALGASLMLGGTFAAIYFNWVDLETLLKNCFWGNGEKYAFWSTSEKRLSLENQFKRMKIIDKEIKNSYLIEFQEFLNFFIKPNLGHVFNLLFLMYTPHFFRKSDGNGRSEMSILSTNRIGKKTWHGSR</sequence>
<evidence type="ECO:0000313" key="4">
    <source>
        <dbReference type="Proteomes" id="UP001300348"/>
    </source>
</evidence>
<protein>
    <recommendedName>
        <fullName evidence="2">Toxin VasX N-terminal region domain-containing protein</fullName>
    </recommendedName>
</protein>
<gene>
    <name evidence="3" type="ORF">QL112_018945</name>
</gene>
<feature type="transmembrane region" description="Helical" evidence="1">
    <location>
        <begin position="785"/>
        <end position="805"/>
    </location>
</feature>
<feature type="domain" description="Toxin VasX N-terminal region" evidence="2">
    <location>
        <begin position="48"/>
        <end position="222"/>
    </location>
</feature>
<dbReference type="EMBL" id="CP133647">
    <property type="protein sequence ID" value="WNH01825.1"/>
    <property type="molecule type" value="Genomic_DNA"/>
</dbReference>